<gene>
    <name evidence="1" type="ORF">NP233_g10447</name>
</gene>
<keyword evidence="2" id="KW-1185">Reference proteome</keyword>
<reference evidence="1" key="1">
    <citation type="submission" date="2022-07" db="EMBL/GenBank/DDBJ databases">
        <title>Genome Sequence of Leucocoprinus birnbaumii.</title>
        <authorList>
            <person name="Buettner E."/>
        </authorList>
    </citation>
    <scope>NUCLEOTIDE SEQUENCE</scope>
    <source>
        <strain evidence="1">VT141</strain>
    </source>
</reference>
<comment type="caution">
    <text evidence="1">The sequence shown here is derived from an EMBL/GenBank/DDBJ whole genome shotgun (WGS) entry which is preliminary data.</text>
</comment>
<dbReference type="Proteomes" id="UP001213000">
    <property type="component" value="Unassembled WGS sequence"/>
</dbReference>
<name>A0AAD5VIG5_9AGAR</name>
<dbReference type="AlphaFoldDB" id="A0AAD5VIG5"/>
<accession>A0AAD5VIG5</accession>
<evidence type="ECO:0000313" key="1">
    <source>
        <dbReference type="EMBL" id="KAJ3561031.1"/>
    </source>
</evidence>
<dbReference type="PANTHER" id="PTHR33481:SF1">
    <property type="entry name" value="ENDONUCLEASE_EXONUCLEASE_PHOSPHATASE DOMAIN-CONTAINING PROTEIN-RELATED"/>
    <property type="match status" value="1"/>
</dbReference>
<organism evidence="1 2">
    <name type="scientific">Leucocoprinus birnbaumii</name>
    <dbReference type="NCBI Taxonomy" id="56174"/>
    <lineage>
        <taxon>Eukaryota</taxon>
        <taxon>Fungi</taxon>
        <taxon>Dikarya</taxon>
        <taxon>Basidiomycota</taxon>
        <taxon>Agaricomycotina</taxon>
        <taxon>Agaricomycetes</taxon>
        <taxon>Agaricomycetidae</taxon>
        <taxon>Agaricales</taxon>
        <taxon>Agaricineae</taxon>
        <taxon>Agaricaceae</taxon>
        <taxon>Leucocoprinus</taxon>
    </lineage>
</organism>
<proteinExistence type="predicted"/>
<protein>
    <submittedName>
        <fullName evidence="1">Uncharacterized protein</fullName>
    </submittedName>
</protein>
<evidence type="ECO:0000313" key="2">
    <source>
        <dbReference type="Proteomes" id="UP001213000"/>
    </source>
</evidence>
<sequence length="494" mass="55305">MGMLGNSLRGLTPKQKRILYQACVVSITVYGFRLWYNEFARCKGHFQSLTKMQRRAALWIIGTFRTSPTGRCEALAGLIPIHLHLRKLVLRATYRVTTLSRTHPVRSLMEWCDAPSAHVHWWHINNLGTKAFLATKSTAVDVAGKLPRLTEAFDTDSNEACPGNRIMDVFSNRISFHPRPNSASANKQTTLLDTTLLKVKDEEHSAIVVCDSSIPQDSTKQALAAARVWIGDCMVKQTCQASSRPMAPDAELHAIRAGIGMATAIAGIDHIYIFTDHLPSAERAVDPGIYSGQWRSLEVCTRLCSWLGADPARHVSFISVNSKLKWSIHQNVHKYVSDQSFSVAHSRCPATLLAYLHAAKVAVCQDEWNRLFGTSKYLRRGFLYLCDNNDKDLKPSYLGGGTWLKHLETPTLCARVCCCILNHAPIGVFRAQFNLSNEIGCPCGSPLQTCKHLLTSYTRVFERNYEGVPTCLQQVIDFCKENPWMFSFAPFPTE</sequence>
<dbReference type="PANTHER" id="PTHR33481">
    <property type="entry name" value="REVERSE TRANSCRIPTASE"/>
    <property type="match status" value="1"/>
</dbReference>
<dbReference type="EMBL" id="JANIEX010001067">
    <property type="protein sequence ID" value="KAJ3561031.1"/>
    <property type="molecule type" value="Genomic_DNA"/>
</dbReference>